<proteinExistence type="predicted"/>
<name>A0A3B7MK26_9BACT</name>
<dbReference type="Proteomes" id="UP000263900">
    <property type="component" value="Chromosome"/>
</dbReference>
<gene>
    <name evidence="1" type="ORF">D3H65_06535</name>
</gene>
<protein>
    <submittedName>
        <fullName evidence="1">Uncharacterized protein</fullName>
    </submittedName>
</protein>
<organism evidence="1 2">
    <name type="scientific">Paraflavitalea soli</name>
    <dbReference type="NCBI Taxonomy" id="2315862"/>
    <lineage>
        <taxon>Bacteria</taxon>
        <taxon>Pseudomonadati</taxon>
        <taxon>Bacteroidota</taxon>
        <taxon>Chitinophagia</taxon>
        <taxon>Chitinophagales</taxon>
        <taxon>Chitinophagaceae</taxon>
        <taxon>Paraflavitalea</taxon>
    </lineage>
</organism>
<reference evidence="1 2" key="1">
    <citation type="submission" date="2018-09" db="EMBL/GenBank/DDBJ databases">
        <title>Genome sequencing of strain 6GH32-13.</title>
        <authorList>
            <person name="Weon H.-Y."/>
            <person name="Heo J."/>
            <person name="Kwon S.-W."/>
        </authorList>
    </citation>
    <scope>NUCLEOTIDE SEQUENCE [LARGE SCALE GENOMIC DNA]</scope>
    <source>
        <strain evidence="1 2">5GH32-13</strain>
    </source>
</reference>
<accession>A0A3B7MK26</accession>
<evidence type="ECO:0000313" key="2">
    <source>
        <dbReference type="Proteomes" id="UP000263900"/>
    </source>
</evidence>
<dbReference type="AlphaFoldDB" id="A0A3B7MK26"/>
<sequence length="81" mass="9160">MAKYLIWIRRFVQHFVDSFQVERAYQDVVMTVITGMAVMVGEMSIRLLSRGGGELPCPEGAGHLLRGRVYKRVGWSGCVSR</sequence>
<dbReference type="EMBL" id="CP032157">
    <property type="protein sequence ID" value="AXY73653.1"/>
    <property type="molecule type" value="Genomic_DNA"/>
</dbReference>
<dbReference type="KEGG" id="pseg:D3H65_06535"/>
<keyword evidence="2" id="KW-1185">Reference proteome</keyword>
<evidence type="ECO:0000313" key="1">
    <source>
        <dbReference type="EMBL" id="AXY73653.1"/>
    </source>
</evidence>